<gene>
    <name evidence="2" type="ORF">L227DRAFT_402237</name>
</gene>
<organism evidence="2 3">
    <name type="scientific">Lentinus tigrinus ALCF2SS1-6</name>
    <dbReference type="NCBI Taxonomy" id="1328759"/>
    <lineage>
        <taxon>Eukaryota</taxon>
        <taxon>Fungi</taxon>
        <taxon>Dikarya</taxon>
        <taxon>Basidiomycota</taxon>
        <taxon>Agaricomycotina</taxon>
        <taxon>Agaricomycetes</taxon>
        <taxon>Polyporales</taxon>
        <taxon>Polyporaceae</taxon>
        <taxon>Lentinus</taxon>
    </lineage>
</organism>
<evidence type="ECO:0000313" key="2">
    <source>
        <dbReference type="EMBL" id="RPD53338.1"/>
    </source>
</evidence>
<feature type="compositionally biased region" description="Polar residues" evidence="1">
    <location>
        <begin position="142"/>
        <end position="153"/>
    </location>
</feature>
<evidence type="ECO:0000256" key="1">
    <source>
        <dbReference type="SAM" id="MobiDB-lite"/>
    </source>
</evidence>
<name>A0A5C2RNZ7_9APHY</name>
<dbReference type="AlphaFoldDB" id="A0A5C2RNZ7"/>
<feature type="region of interest" description="Disordered" evidence="1">
    <location>
        <begin position="205"/>
        <end position="232"/>
    </location>
</feature>
<dbReference type="EMBL" id="ML122324">
    <property type="protein sequence ID" value="RPD53338.1"/>
    <property type="molecule type" value="Genomic_DNA"/>
</dbReference>
<feature type="region of interest" description="Disordered" evidence="1">
    <location>
        <begin position="338"/>
        <end position="365"/>
    </location>
</feature>
<keyword evidence="3" id="KW-1185">Reference proteome</keyword>
<dbReference type="OrthoDB" id="10613543at2759"/>
<evidence type="ECO:0000313" key="3">
    <source>
        <dbReference type="Proteomes" id="UP000313359"/>
    </source>
</evidence>
<feature type="region of interest" description="Disordered" evidence="1">
    <location>
        <begin position="385"/>
        <end position="412"/>
    </location>
</feature>
<feature type="compositionally biased region" description="Polar residues" evidence="1">
    <location>
        <begin position="386"/>
        <end position="397"/>
    </location>
</feature>
<protein>
    <submittedName>
        <fullName evidence="2">Uncharacterized protein</fullName>
    </submittedName>
</protein>
<feature type="region of interest" description="Disordered" evidence="1">
    <location>
        <begin position="142"/>
        <end position="190"/>
    </location>
</feature>
<accession>A0A5C2RNZ7</accession>
<reference evidence="2" key="1">
    <citation type="journal article" date="2018" name="Genome Biol. Evol.">
        <title>Genomics and development of Lentinus tigrinus, a white-rot wood-decaying mushroom with dimorphic fruiting bodies.</title>
        <authorList>
            <person name="Wu B."/>
            <person name="Xu Z."/>
            <person name="Knudson A."/>
            <person name="Carlson A."/>
            <person name="Chen N."/>
            <person name="Kovaka S."/>
            <person name="LaButti K."/>
            <person name="Lipzen A."/>
            <person name="Pennachio C."/>
            <person name="Riley R."/>
            <person name="Schakwitz W."/>
            <person name="Umezawa K."/>
            <person name="Ohm R.A."/>
            <person name="Grigoriev I.V."/>
            <person name="Nagy L.G."/>
            <person name="Gibbons J."/>
            <person name="Hibbett D."/>
        </authorList>
    </citation>
    <scope>NUCLEOTIDE SEQUENCE [LARGE SCALE GENOMIC DNA]</scope>
    <source>
        <strain evidence="2">ALCF2SS1-6</strain>
    </source>
</reference>
<proteinExistence type="predicted"/>
<feature type="region of interest" description="Disordered" evidence="1">
    <location>
        <begin position="91"/>
        <end position="119"/>
    </location>
</feature>
<dbReference type="Proteomes" id="UP000313359">
    <property type="component" value="Unassembled WGS sequence"/>
</dbReference>
<sequence>MLFAAVLPLPFRPRASGSTIPVGPPPSLFCTTTAVVSNTNTHHGRRSSNRSIFPFLRSQPRISVAQTVPQPAACATGEDSEHCREPAPALFARGRSKSDVEAGRTQNAQDEGVAVPPQTCSRARSLPNIFSTVYLPCLSKANAPSSPTSFQGSRSRESSPVIVNRHSREPEDDGDESADPVLPRSVRPVSEDPWDALEEVAAFVRGLDSPTSPSSRRDLSFGTPSPKTRPHQIPEVELLPPLSPLWRDTEGCPKTLSACSAEELTNPGSSWQYRREDIVPEVASSVEEKRLQHGDPAVASAVHEDSSDSIVLWSANACTEIGCWSTLSDECPSSPVGRLPDANTVVDNSPQARRRRRQPLVVSNSDQREQLDIVLNLISAREHEASQTPGGNLSCTSAEAVGQKRRDGPSLPIMCRRRRRRPTLVVSNPDEKDYSYTQHYPGLGAGAWSGIADGQVCS</sequence>